<evidence type="ECO:0000256" key="1">
    <source>
        <dbReference type="SAM" id="MobiDB-lite"/>
    </source>
</evidence>
<sequence length="156" mass="17471">MADSNLKTYVSDKLMSLLGYSQATLVQFVIGLSEKAGSPGDLLSKLEDNGFPSSTETRSFSLELYARVPRKTARVNLYQKEEREAAMLARKQRTYQLLDADDDEEDGNVAGSSGNRPSVSSGLEPQKADTHKKRFRKKMESDEDEDNEAECLYSYL</sequence>
<protein>
    <submittedName>
        <fullName evidence="2">Pre-mRNA-splicing factor ATP-dependent RNA helicase DEAH1</fullName>
    </submittedName>
</protein>
<dbReference type="EMBL" id="JAKUCV010002779">
    <property type="protein sequence ID" value="KAJ4841431.1"/>
    <property type="molecule type" value="Genomic_DNA"/>
</dbReference>
<feature type="compositionally biased region" description="Polar residues" evidence="1">
    <location>
        <begin position="110"/>
        <end position="123"/>
    </location>
</feature>
<comment type="caution">
    <text evidence="2">The sequence shown here is derived from an EMBL/GenBank/DDBJ whole genome shotgun (WGS) entry which is preliminary data.</text>
</comment>
<accession>A0A9Q0G3S8</accession>
<gene>
    <name evidence="2" type="primary">ESP3_1</name>
    <name evidence="2" type="ORF">Tsubulata_009071</name>
</gene>
<reference evidence="2" key="1">
    <citation type="submission" date="2022-02" db="EMBL/GenBank/DDBJ databases">
        <authorList>
            <person name="Henning P.M."/>
            <person name="McCubbin A.G."/>
            <person name="Shore J.S."/>
        </authorList>
    </citation>
    <scope>NUCLEOTIDE SEQUENCE</scope>
    <source>
        <strain evidence="2">F60SS</strain>
        <tissue evidence="2">Leaves</tissue>
    </source>
</reference>
<keyword evidence="2" id="KW-0347">Helicase</keyword>
<evidence type="ECO:0000313" key="2">
    <source>
        <dbReference type="EMBL" id="KAJ4841431.1"/>
    </source>
</evidence>
<reference evidence="2" key="2">
    <citation type="journal article" date="2023" name="Plants (Basel)">
        <title>Annotation of the Turnera subulata (Passifloraceae) Draft Genome Reveals the S-Locus Evolved after the Divergence of Turneroideae from Passifloroideae in a Stepwise Manner.</title>
        <authorList>
            <person name="Henning P.M."/>
            <person name="Roalson E.H."/>
            <person name="Mir W."/>
            <person name="McCubbin A.G."/>
            <person name="Shore J.S."/>
        </authorList>
    </citation>
    <scope>NUCLEOTIDE SEQUENCE</scope>
    <source>
        <strain evidence="2">F60SS</strain>
    </source>
</reference>
<keyword evidence="2" id="KW-0378">Hydrolase</keyword>
<dbReference type="GO" id="GO:0004386">
    <property type="term" value="F:helicase activity"/>
    <property type="evidence" value="ECO:0007669"/>
    <property type="project" value="UniProtKB-KW"/>
</dbReference>
<keyword evidence="2" id="KW-0067">ATP-binding</keyword>
<evidence type="ECO:0000313" key="3">
    <source>
        <dbReference type="Proteomes" id="UP001141552"/>
    </source>
</evidence>
<feature type="region of interest" description="Disordered" evidence="1">
    <location>
        <begin position="96"/>
        <end position="156"/>
    </location>
</feature>
<dbReference type="Proteomes" id="UP001141552">
    <property type="component" value="Unassembled WGS sequence"/>
</dbReference>
<dbReference type="AlphaFoldDB" id="A0A9Q0G3S8"/>
<keyword evidence="3" id="KW-1185">Reference proteome</keyword>
<proteinExistence type="predicted"/>
<name>A0A9Q0G3S8_9ROSI</name>
<organism evidence="2 3">
    <name type="scientific">Turnera subulata</name>
    <dbReference type="NCBI Taxonomy" id="218843"/>
    <lineage>
        <taxon>Eukaryota</taxon>
        <taxon>Viridiplantae</taxon>
        <taxon>Streptophyta</taxon>
        <taxon>Embryophyta</taxon>
        <taxon>Tracheophyta</taxon>
        <taxon>Spermatophyta</taxon>
        <taxon>Magnoliopsida</taxon>
        <taxon>eudicotyledons</taxon>
        <taxon>Gunneridae</taxon>
        <taxon>Pentapetalae</taxon>
        <taxon>rosids</taxon>
        <taxon>fabids</taxon>
        <taxon>Malpighiales</taxon>
        <taxon>Passifloraceae</taxon>
        <taxon>Turnera</taxon>
    </lineage>
</organism>
<dbReference type="OrthoDB" id="10253254at2759"/>
<keyword evidence="2" id="KW-0547">Nucleotide-binding</keyword>